<feature type="domain" description="HAT C-terminal dimerisation" evidence="1">
    <location>
        <begin position="449"/>
        <end position="505"/>
    </location>
</feature>
<sequence length="536" mass="60655">GLSMQSSYAQQHGSRALHHHLFSTPPEATEIISDDPVLWPKAINDNTRCQINLANHLKQHEYSKIYCENMRSWHDLLKRLQTKTTIDLTHQNLLHIEIEHWKDVIRRVISISCHLAERNQALRGPSNMLNDHHNGNFLSLVELMAHGVIQNEIINLVGDKTLEEILRRVTKAKYFSVIMDCTPDISHKEELSIVLRIVTCEPSVGVSIAEHFTGFFDIEDTTGKGLTETLLDHMQKHNLNISDCCGPSYDNGSNMVGQKQGVQERILQSNSKALLYNVFSSSVQCWAILKEHVKLFSLKPLSSTRWEARIESVKVVRYQLPQILQALLALQTFAVEKRDSETMSTANALHNELKSWGFLMCTIIRYNVLYQVNLVSKLLQSPDASLETLKTETQGLRQYLENFRDTAPMHDIDAADLELEINSAVYTFPDHASTCPNDILNYIYSEDLLELYSNLSIALRLLLTLPVSVASGERKFSALKLIKTYLRSTMCQERLTGLALISIERAVLRSSDMEDIVAAFAEAAVLRKKKSATSGL</sequence>
<evidence type="ECO:0000313" key="2">
    <source>
        <dbReference type="Ensembl" id="ENSGWIP00000018894.1"/>
    </source>
</evidence>
<reference evidence="2" key="3">
    <citation type="submission" date="2025-09" db="UniProtKB">
        <authorList>
            <consortium name="Ensembl"/>
        </authorList>
    </citation>
    <scope>IDENTIFICATION</scope>
</reference>
<dbReference type="SUPFAM" id="SSF53098">
    <property type="entry name" value="Ribonuclease H-like"/>
    <property type="match status" value="1"/>
</dbReference>
<dbReference type="Proteomes" id="UP000694680">
    <property type="component" value="Chromosome 16"/>
</dbReference>
<dbReference type="Ensembl" id="ENSGWIT00000020803.1">
    <property type="protein sequence ID" value="ENSGWIP00000018894.1"/>
    <property type="gene ID" value="ENSGWIG00000010391.1"/>
</dbReference>
<reference evidence="2" key="1">
    <citation type="submission" date="2020-06" db="EMBL/GenBank/DDBJ databases">
        <authorList>
            <consortium name="Wellcome Sanger Institute Data Sharing"/>
        </authorList>
    </citation>
    <scope>NUCLEOTIDE SEQUENCE [LARGE SCALE GENOMIC DNA]</scope>
</reference>
<name>A0A8C5EEX0_GOUWI</name>
<keyword evidence="3" id="KW-1185">Reference proteome</keyword>
<accession>A0A8C5EEX0</accession>
<dbReference type="PANTHER" id="PTHR45749:SF35">
    <property type="entry name" value="AC-LIKE TRANSPOSASE-RELATED"/>
    <property type="match status" value="1"/>
</dbReference>
<dbReference type="AlphaFoldDB" id="A0A8C5EEX0"/>
<dbReference type="GO" id="GO:0046983">
    <property type="term" value="F:protein dimerization activity"/>
    <property type="evidence" value="ECO:0007669"/>
    <property type="project" value="InterPro"/>
</dbReference>
<dbReference type="Pfam" id="PF05699">
    <property type="entry name" value="Dimer_Tnp_hAT"/>
    <property type="match status" value="1"/>
</dbReference>
<protein>
    <recommendedName>
        <fullName evidence="1">HAT C-terminal dimerisation domain-containing protein</fullName>
    </recommendedName>
</protein>
<evidence type="ECO:0000313" key="3">
    <source>
        <dbReference type="Proteomes" id="UP000694680"/>
    </source>
</evidence>
<dbReference type="InterPro" id="IPR012337">
    <property type="entry name" value="RNaseH-like_sf"/>
</dbReference>
<evidence type="ECO:0000259" key="1">
    <source>
        <dbReference type="Pfam" id="PF05699"/>
    </source>
</evidence>
<reference evidence="2" key="2">
    <citation type="submission" date="2025-08" db="UniProtKB">
        <authorList>
            <consortium name="Ensembl"/>
        </authorList>
    </citation>
    <scope>IDENTIFICATION</scope>
</reference>
<dbReference type="InterPro" id="IPR008906">
    <property type="entry name" value="HATC_C_dom"/>
</dbReference>
<proteinExistence type="predicted"/>
<organism evidence="2 3">
    <name type="scientific">Gouania willdenowi</name>
    <name type="common">Blunt-snouted clingfish</name>
    <name type="synonym">Lepadogaster willdenowi</name>
    <dbReference type="NCBI Taxonomy" id="441366"/>
    <lineage>
        <taxon>Eukaryota</taxon>
        <taxon>Metazoa</taxon>
        <taxon>Chordata</taxon>
        <taxon>Craniata</taxon>
        <taxon>Vertebrata</taxon>
        <taxon>Euteleostomi</taxon>
        <taxon>Actinopterygii</taxon>
        <taxon>Neopterygii</taxon>
        <taxon>Teleostei</taxon>
        <taxon>Neoteleostei</taxon>
        <taxon>Acanthomorphata</taxon>
        <taxon>Ovalentaria</taxon>
        <taxon>Blenniimorphae</taxon>
        <taxon>Blenniiformes</taxon>
        <taxon>Gobiesocoidei</taxon>
        <taxon>Gobiesocidae</taxon>
        <taxon>Gobiesocinae</taxon>
        <taxon>Gouania</taxon>
    </lineage>
</organism>
<dbReference type="PANTHER" id="PTHR45749">
    <property type="match status" value="1"/>
</dbReference>